<reference evidence="4 5" key="2">
    <citation type="submission" date="2016-05" db="EMBL/GenBank/DDBJ databases">
        <authorList>
            <person name="Naeem Raeece"/>
        </authorList>
    </citation>
    <scope>NUCLEOTIDE SEQUENCE [LARGE SCALE GENOMIC DNA]</scope>
</reference>
<keyword evidence="1" id="KW-0812">Transmembrane</keyword>
<dbReference type="InterPro" id="IPR008780">
    <property type="entry name" value="Plasmodium_Vir"/>
</dbReference>
<accession>A0A1A9AK58</accession>
<evidence type="ECO:0000313" key="3">
    <source>
        <dbReference type="EMBL" id="SBT56466.1"/>
    </source>
</evidence>
<dbReference type="Proteomes" id="UP000078550">
    <property type="component" value="Unassembled WGS sequence"/>
</dbReference>
<dbReference type="EMBL" id="FLRE01001388">
    <property type="protein sequence ID" value="SBT56466.1"/>
    <property type="molecule type" value="Genomic_DNA"/>
</dbReference>
<evidence type="ECO:0000313" key="2">
    <source>
        <dbReference type="EMBL" id="SBT55362.1"/>
    </source>
</evidence>
<evidence type="ECO:0000313" key="4">
    <source>
        <dbReference type="Proteomes" id="UP000078550"/>
    </source>
</evidence>
<dbReference type="AlphaFoldDB" id="A0A1A9AK58"/>
<keyword evidence="1" id="KW-0472">Membrane</keyword>
<keyword evidence="5" id="KW-1185">Reference proteome</keyword>
<sequence length="290" mass="34566">MQTNNNIADLYKKFKNEIDSYIRSDSPLWMPGCNNYSNQHIDKSKYEAPKLCAIAVNFLKELKLKYDPSQEEDGCKYLYHWLNTEAVKNLTSIESTLELYKELNNIYNEHNDGDNMFDKYIYKMNTHTCNKIDKIIGLYELFNKFESQHESRLSEVNCKSNCSELFTSYVNECQKLYDYDFCNRLKIFREYHNAFIQKIIRCDGEQYILPPVDKFNIVGIILIPFVLILVTSFIFPILYKFTPVGPWIRHKFGKKKNIWYNINEETDKLKNAYEMEEQNSSRQNYNIAYN</sequence>
<proteinExistence type="predicted"/>
<gene>
    <name evidence="2" type="ORF">POVWA1_069510</name>
    <name evidence="3" type="ORF">POVWA2_073680</name>
</gene>
<evidence type="ECO:0000256" key="1">
    <source>
        <dbReference type="SAM" id="Phobius"/>
    </source>
</evidence>
<reference evidence="3" key="1">
    <citation type="submission" date="2016-05" db="EMBL/GenBank/DDBJ databases">
        <authorList>
            <person name="Lavstsen T."/>
            <person name="Jespersen J.S."/>
        </authorList>
    </citation>
    <scope>NUCLEOTIDE SEQUENCE [LARGE SCALE GENOMIC DNA]</scope>
</reference>
<organism evidence="3 4">
    <name type="scientific">Plasmodium ovale wallikeri</name>
    <dbReference type="NCBI Taxonomy" id="864142"/>
    <lineage>
        <taxon>Eukaryota</taxon>
        <taxon>Sar</taxon>
        <taxon>Alveolata</taxon>
        <taxon>Apicomplexa</taxon>
        <taxon>Aconoidasida</taxon>
        <taxon>Haemosporida</taxon>
        <taxon>Plasmodiidae</taxon>
        <taxon>Plasmodium</taxon>
        <taxon>Plasmodium (Plasmodium)</taxon>
    </lineage>
</organism>
<dbReference type="EMBL" id="FLRD01000663">
    <property type="protein sequence ID" value="SBT55362.1"/>
    <property type="molecule type" value="Genomic_DNA"/>
</dbReference>
<evidence type="ECO:0000313" key="5">
    <source>
        <dbReference type="Proteomes" id="UP000078555"/>
    </source>
</evidence>
<keyword evidence="1" id="KW-1133">Transmembrane helix</keyword>
<name>A0A1A9AK58_PLAOA</name>
<feature type="transmembrane region" description="Helical" evidence="1">
    <location>
        <begin position="217"/>
        <end position="239"/>
    </location>
</feature>
<dbReference type="Pfam" id="PF05795">
    <property type="entry name" value="Plasmodium_Vir"/>
    <property type="match status" value="2"/>
</dbReference>
<protein>
    <submittedName>
        <fullName evidence="3">PIR Superfamily Protein</fullName>
    </submittedName>
</protein>
<dbReference type="Proteomes" id="UP000078555">
    <property type="component" value="Unassembled WGS sequence"/>
</dbReference>